<dbReference type="GO" id="GO:0005737">
    <property type="term" value="C:cytoplasm"/>
    <property type="evidence" value="ECO:0000318"/>
    <property type="project" value="GO_Central"/>
</dbReference>
<evidence type="ECO:0000313" key="18">
    <source>
        <dbReference type="Proteomes" id="UP000006882"/>
    </source>
</evidence>
<dbReference type="EMBL" id="CM007657">
    <property type="protein sequence ID" value="ONH97474.1"/>
    <property type="molecule type" value="Genomic_DNA"/>
</dbReference>
<evidence type="ECO:0000256" key="13">
    <source>
        <dbReference type="PROSITE-ProRule" id="PRU00175"/>
    </source>
</evidence>
<comment type="catalytic activity">
    <reaction evidence="1">
        <text>[E2 ubiquitin-conjugating enzyme]-S-ubiquitinyl-L-cysteine + [acceptor protein]-L-lysine = [E2 ubiquitin-conjugating enzyme]-L-cysteine + [acceptor protein]-N(6)-ubiquitinyl-L-lysine.</text>
        <dbReference type="EC" id="2.3.2.31"/>
    </reaction>
</comment>
<dbReference type="GO" id="GO:0031624">
    <property type="term" value="F:ubiquitin conjugating enzyme binding"/>
    <property type="evidence" value="ECO:0000318"/>
    <property type="project" value="GO_Central"/>
</dbReference>
<gene>
    <name evidence="17" type="ORF">PRUPE_7G191900</name>
</gene>
<dbReference type="InterPro" id="IPR017907">
    <property type="entry name" value="Znf_RING_CS"/>
</dbReference>
<dbReference type="GO" id="GO:0006511">
    <property type="term" value="P:ubiquitin-dependent protein catabolic process"/>
    <property type="evidence" value="ECO:0000318"/>
    <property type="project" value="GO_Central"/>
</dbReference>
<feature type="domain" description="RING-type" evidence="15">
    <location>
        <begin position="240"/>
        <end position="285"/>
    </location>
</feature>
<dbReference type="Pfam" id="PF01485">
    <property type="entry name" value="IBR"/>
    <property type="match status" value="2"/>
</dbReference>
<evidence type="ECO:0000256" key="4">
    <source>
        <dbReference type="ARBA" id="ARBA00004906"/>
    </source>
</evidence>
<dbReference type="InterPro" id="IPR013083">
    <property type="entry name" value="Znf_RING/FYVE/PHD"/>
</dbReference>
<feature type="region of interest" description="Disordered" evidence="14">
    <location>
        <begin position="63"/>
        <end position="92"/>
    </location>
</feature>
<name>A0A251NGL4_PRUPE</name>
<proteinExistence type="inferred from homology"/>
<accession>A0A251NGL4</accession>
<dbReference type="GO" id="GO:0008270">
    <property type="term" value="F:zinc ion binding"/>
    <property type="evidence" value="ECO:0007669"/>
    <property type="project" value="UniProtKB-KW"/>
</dbReference>
<dbReference type="PROSITE" id="PS51873">
    <property type="entry name" value="TRIAD"/>
    <property type="match status" value="1"/>
</dbReference>
<dbReference type="SUPFAM" id="SSF57850">
    <property type="entry name" value="RING/U-box"/>
    <property type="match status" value="3"/>
</dbReference>
<dbReference type="GO" id="GO:0061630">
    <property type="term" value="F:ubiquitin protein ligase activity"/>
    <property type="evidence" value="ECO:0000318"/>
    <property type="project" value="GO_Central"/>
</dbReference>
<feature type="domain" description="RING-type" evidence="16">
    <location>
        <begin position="236"/>
        <end position="430"/>
    </location>
</feature>
<evidence type="ECO:0000259" key="15">
    <source>
        <dbReference type="PROSITE" id="PS50089"/>
    </source>
</evidence>
<evidence type="ECO:0000256" key="7">
    <source>
        <dbReference type="ARBA" id="ARBA00022679"/>
    </source>
</evidence>
<evidence type="ECO:0000259" key="16">
    <source>
        <dbReference type="PROSITE" id="PS51873"/>
    </source>
</evidence>
<reference evidence="17 18" key="1">
    <citation type="journal article" date="2013" name="Nat. Genet.">
        <title>The high-quality draft genome of peach (Prunus persica) identifies unique patterns of genetic diversity, domestication and genome evolution.</title>
        <authorList>
            <consortium name="International Peach Genome Initiative"/>
            <person name="Verde I."/>
            <person name="Abbott A.G."/>
            <person name="Scalabrin S."/>
            <person name="Jung S."/>
            <person name="Shu S."/>
            <person name="Marroni F."/>
            <person name="Zhebentyayeva T."/>
            <person name="Dettori M.T."/>
            <person name="Grimwood J."/>
            <person name="Cattonaro F."/>
            <person name="Zuccolo A."/>
            <person name="Rossini L."/>
            <person name="Jenkins J."/>
            <person name="Vendramin E."/>
            <person name="Meisel L.A."/>
            <person name="Decroocq V."/>
            <person name="Sosinski B."/>
            <person name="Prochnik S."/>
            <person name="Mitros T."/>
            <person name="Policriti A."/>
            <person name="Cipriani G."/>
            <person name="Dondini L."/>
            <person name="Ficklin S."/>
            <person name="Goodstein D.M."/>
            <person name="Xuan P."/>
            <person name="Del Fabbro C."/>
            <person name="Aramini V."/>
            <person name="Copetti D."/>
            <person name="Gonzalez S."/>
            <person name="Horner D.S."/>
            <person name="Falchi R."/>
            <person name="Lucas S."/>
            <person name="Mica E."/>
            <person name="Maldonado J."/>
            <person name="Lazzari B."/>
            <person name="Bielenberg D."/>
            <person name="Pirona R."/>
            <person name="Miculan M."/>
            <person name="Barakat A."/>
            <person name="Testolin R."/>
            <person name="Stella A."/>
            <person name="Tartarini S."/>
            <person name="Tonutti P."/>
            <person name="Arus P."/>
            <person name="Orellana A."/>
            <person name="Wells C."/>
            <person name="Main D."/>
            <person name="Vizzotto G."/>
            <person name="Silva H."/>
            <person name="Salamini F."/>
            <person name="Schmutz J."/>
            <person name="Morgante M."/>
            <person name="Rokhsar D.S."/>
        </authorList>
    </citation>
    <scope>NUCLEOTIDE SEQUENCE [LARGE SCALE GENOMIC DNA]</scope>
    <source>
        <strain evidence="18">cv. Nemared</strain>
    </source>
</reference>
<dbReference type="PROSITE" id="PS50089">
    <property type="entry name" value="ZF_RING_2"/>
    <property type="match status" value="1"/>
</dbReference>
<keyword evidence="9" id="KW-0677">Repeat</keyword>
<keyword evidence="7" id="KW-0808">Transferase</keyword>
<keyword evidence="12" id="KW-0862">Zinc</keyword>
<dbReference type="InterPro" id="IPR031127">
    <property type="entry name" value="E3_UB_ligase_RBR"/>
</dbReference>
<comment type="similarity">
    <text evidence="5">Belongs to the RBR family. Ariadne subfamily.</text>
</comment>
<dbReference type="Gramene" id="ONH97474">
    <property type="protein sequence ID" value="ONH97474"/>
    <property type="gene ID" value="PRUPE_7G191900"/>
</dbReference>
<dbReference type="GO" id="GO:0000151">
    <property type="term" value="C:ubiquitin ligase complex"/>
    <property type="evidence" value="ECO:0000318"/>
    <property type="project" value="GO_Central"/>
</dbReference>
<organism evidence="17 18">
    <name type="scientific">Prunus persica</name>
    <name type="common">Peach</name>
    <name type="synonym">Amygdalus persica</name>
    <dbReference type="NCBI Taxonomy" id="3760"/>
    <lineage>
        <taxon>Eukaryota</taxon>
        <taxon>Viridiplantae</taxon>
        <taxon>Streptophyta</taxon>
        <taxon>Embryophyta</taxon>
        <taxon>Tracheophyta</taxon>
        <taxon>Spermatophyta</taxon>
        <taxon>Magnoliopsida</taxon>
        <taxon>eudicotyledons</taxon>
        <taxon>Gunneridae</taxon>
        <taxon>Pentapetalae</taxon>
        <taxon>rosids</taxon>
        <taxon>fabids</taxon>
        <taxon>Rosales</taxon>
        <taxon>Rosaceae</taxon>
        <taxon>Amygdaloideae</taxon>
        <taxon>Amygdaleae</taxon>
        <taxon>Prunus</taxon>
    </lineage>
</organism>
<sequence length="430" mass="50030">MAFLNVNFGEVKHDDDTYGDDHDLFFTPLSSPTRLSTKRRPSKNWCNPILQHIKALLPFKMRRNPSSDETKKTKKKINMKTKTKKSSFHPPAYGVRTNSDEYNFSTDDAFDRFMLYLMPFETSGGGRLYVDHNYEEETHEFPRSINPQKKATSDDDDLLNEFMLSWEPFKNRRDPNYFDEEEVEFPRSNIDPPNTPEEVDDIVAHDNKFMASSRVSHEVGKPSDSKNIEYVPAVNNNFGCNICFEPKAGHQWFDIKNCSHGYCTECMVNYVVSNLQENVTTIRCPDPDCASGSIEPEDCDWILPQEVFESDCSAMLIIDNDDGSEVVRQSQCPHCRRLFCAHCKVAWHEEMECWEFQELNDDERGREDIQLRNLANMEDWKRCPNCKFYVEKKTGCNVMKCRCRATFCYRCGQSLSVPKNQRHYCSYCTG</sequence>
<evidence type="ECO:0000256" key="8">
    <source>
        <dbReference type="ARBA" id="ARBA00022723"/>
    </source>
</evidence>
<dbReference type="InterPro" id="IPR001841">
    <property type="entry name" value="Znf_RING"/>
</dbReference>
<comment type="cofactor">
    <cofactor evidence="2">
        <name>Zn(2+)</name>
        <dbReference type="ChEBI" id="CHEBI:29105"/>
    </cofactor>
</comment>
<dbReference type="CDD" id="cd22582">
    <property type="entry name" value="BRcat_RBR_unk"/>
    <property type="match status" value="1"/>
</dbReference>
<evidence type="ECO:0000256" key="3">
    <source>
        <dbReference type="ARBA" id="ARBA00003976"/>
    </source>
</evidence>
<keyword evidence="11" id="KW-0833">Ubl conjugation pathway</keyword>
<protein>
    <recommendedName>
        <fullName evidence="6">RBR-type E3 ubiquitin transferase</fullName>
        <ecNumber evidence="6">2.3.2.31</ecNumber>
    </recommendedName>
</protein>
<dbReference type="GO" id="GO:0016567">
    <property type="term" value="P:protein ubiquitination"/>
    <property type="evidence" value="ECO:0007669"/>
    <property type="project" value="UniProtKB-UniPathway"/>
</dbReference>
<dbReference type="CDD" id="cd22584">
    <property type="entry name" value="Rcat_RBR_unk"/>
    <property type="match status" value="1"/>
</dbReference>
<keyword evidence="18" id="KW-1185">Reference proteome</keyword>
<comment type="pathway">
    <text evidence="4">Protein modification; protein ubiquitination.</text>
</comment>
<dbReference type="UniPathway" id="UPA00143"/>
<dbReference type="InterPro" id="IPR002867">
    <property type="entry name" value="IBR_dom"/>
</dbReference>
<dbReference type="EC" id="2.3.2.31" evidence="6"/>
<evidence type="ECO:0000256" key="5">
    <source>
        <dbReference type="ARBA" id="ARBA00005884"/>
    </source>
</evidence>
<feature type="compositionally biased region" description="Basic residues" evidence="14">
    <location>
        <begin position="72"/>
        <end position="87"/>
    </location>
</feature>
<dbReference type="Gene3D" id="3.30.40.10">
    <property type="entry name" value="Zinc/RING finger domain, C3HC4 (zinc finger)"/>
    <property type="match status" value="1"/>
</dbReference>
<evidence type="ECO:0000256" key="11">
    <source>
        <dbReference type="ARBA" id="ARBA00022786"/>
    </source>
</evidence>
<dbReference type="STRING" id="3760.A0A251NGL4"/>
<dbReference type="eggNOG" id="KOG1812">
    <property type="taxonomic scope" value="Eukaryota"/>
</dbReference>
<evidence type="ECO:0000256" key="9">
    <source>
        <dbReference type="ARBA" id="ARBA00022737"/>
    </source>
</evidence>
<evidence type="ECO:0000256" key="1">
    <source>
        <dbReference type="ARBA" id="ARBA00001798"/>
    </source>
</evidence>
<keyword evidence="10 13" id="KW-0863">Zinc-finger</keyword>
<dbReference type="InterPro" id="IPR044066">
    <property type="entry name" value="TRIAD_supradom"/>
</dbReference>
<evidence type="ECO:0000313" key="17">
    <source>
        <dbReference type="EMBL" id="ONH97474.1"/>
    </source>
</evidence>
<evidence type="ECO:0000256" key="10">
    <source>
        <dbReference type="ARBA" id="ARBA00022771"/>
    </source>
</evidence>
<comment type="function">
    <text evidence="3">Might act as an E3 ubiquitin-protein ligase, or as part of E3 complex, which accepts ubiquitin from specific E2 ubiquitin-conjugating enzymes and then transfers it to substrates.</text>
</comment>
<keyword evidence="8" id="KW-0479">Metal-binding</keyword>
<evidence type="ECO:0000256" key="2">
    <source>
        <dbReference type="ARBA" id="ARBA00001947"/>
    </source>
</evidence>
<evidence type="ECO:0000256" key="14">
    <source>
        <dbReference type="SAM" id="MobiDB-lite"/>
    </source>
</evidence>
<dbReference type="AlphaFoldDB" id="A0A251NGL4"/>
<dbReference type="PANTHER" id="PTHR11685">
    <property type="entry name" value="RBR FAMILY RING FINGER AND IBR DOMAIN-CONTAINING"/>
    <property type="match status" value="1"/>
</dbReference>
<dbReference type="PROSITE" id="PS00518">
    <property type="entry name" value="ZF_RING_1"/>
    <property type="match status" value="1"/>
</dbReference>
<dbReference type="Gene3D" id="1.20.120.1750">
    <property type="match status" value="1"/>
</dbReference>
<evidence type="ECO:0000256" key="12">
    <source>
        <dbReference type="ARBA" id="ARBA00022833"/>
    </source>
</evidence>
<dbReference type="SMART" id="SM00647">
    <property type="entry name" value="IBR"/>
    <property type="match status" value="2"/>
</dbReference>
<evidence type="ECO:0000256" key="6">
    <source>
        <dbReference type="ARBA" id="ARBA00012251"/>
    </source>
</evidence>
<dbReference type="Proteomes" id="UP000006882">
    <property type="component" value="Chromosome G7"/>
</dbReference>